<evidence type="ECO:0008006" key="3">
    <source>
        <dbReference type="Google" id="ProtNLM"/>
    </source>
</evidence>
<dbReference type="OrthoDB" id="4924145at2759"/>
<evidence type="ECO:0000313" key="2">
    <source>
        <dbReference type="Proteomes" id="UP000039046"/>
    </source>
</evidence>
<keyword evidence="2" id="KW-1185">Reference proteome</keyword>
<proteinExistence type="predicted"/>
<accession>A0A0A1TSS0</accession>
<dbReference type="Proteomes" id="UP000039046">
    <property type="component" value="Unassembled WGS sequence"/>
</dbReference>
<dbReference type="AlphaFoldDB" id="A0A0A1TSS0"/>
<dbReference type="HOGENOM" id="CLU_2098533_0_0_1"/>
<protein>
    <recommendedName>
        <fullName evidence="3">Transposase-like protein</fullName>
    </recommendedName>
</protein>
<organism evidence="1 2">
    <name type="scientific">[Torrubiella] hemipterigena</name>
    <dbReference type="NCBI Taxonomy" id="1531966"/>
    <lineage>
        <taxon>Eukaryota</taxon>
        <taxon>Fungi</taxon>
        <taxon>Dikarya</taxon>
        <taxon>Ascomycota</taxon>
        <taxon>Pezizomycotina</taxon>
        <taxon>Sordariomycetes</taxon>
        <taxon>Hypocreomycetidae</taxon>
        <taxon>Hypocreales</taxon>
        <taxon>Clavicipitaceae</taxon>
        <taxon>Clavicipitaceae incertae sedis</taxon>
        <taxon>'Torrubiella' clade</taxon>
    </lineage>
</organism>
<gene>
    <name evidence="1" type="ORF">VHEMI10753</name>
</gene>
<evidence type="ECO:0000313" key="1">
    <source>
        <dbReference type="EMBL" id="CEJ95263.1"/>
    </source>
</evidence>
<dbReference type="EMBL" id="CDHN01000011">
    <property type="protein sequence ID" value="CEJ95263.1"/>
    <property type="molecule type" value="Genomic_DNA"/>
</dbReference>
<name>A0A0A1TSS0_9HYPO</name>
<sequence length="116" mass="13670">MSAMIDQVSDDLEREFKVYYDPLPHRLRCLGHIMNLAVMEFLIGKRLSTTGVYLGLSIEQIEEWRKRGAIGKLHNIMTPRRDNDTRWNSWYKMVETALRPKVRQAITIFYAQELAL</sequence>
<reference evidence="1 2" key="1">
    <citation type="journal article" date="2015" name="Genome Announc.">
        <title>Draft Genome Sequence and Gene Annotation of the Entomopathogenic Fungus Verticillium hemipterigenum.</title>
        <authorList>
            <person name="Horn F."/>
            <person name="Habel A."/>
            <person name="Scharf D.H."/>
            <person name="Dworschak J."/>
            <person name="Brakhage A.A."/>
            <person name="Guthke R."/>
            <person name="Hertweck C."/>
            <person name="Linde J."/>
        </authorList>
    </citation>
    <scope>NUCLEOTIDE SEQUENCE [LARGE SCALE GENOMIC DNA]</scope>
</reference>